<dbReference type="EMBL" id="BAABGT010000038">
    <property type="protein sequence ID" value="GAA4548073.1"/>
    <property type="molecule type" value="Genomic_DNA"/>
</dbReference>
<name>A0ABP8RUQ1_9PSEU</name>
<protein>
    <recommendedName>
        <fullName evidence="3">Excreted virulence factor EspC (Type VII ESX diderm)</fullName>
    </recommendedName>
</protein>
<comment type="caution">
    <text evidence="1">The sequence shown here is derived from an EMBL/GenBank/DDBJ whole genome shotgun (WGS) entry which is preliminary data.</text>
</comment>
<accession>A0ABP8RUQ1</accession>
<evidence type="ECO:0000313" key="1">
    <source>
        <dbReference type="EMBL" id="GAA4548073.1"/>
    </source>
</evidence>
<evidence type="ECO:0000313" key="2">
    <source>
        <dbReference type="Proteomes" id="UP001501598"/>
    </source>
</evidence>
<keyword evidence="2" id="KW-1185">Reference proteome</keyword>
<gene>
    <name evidence="1" type="ORF">GCM10023175_33630</name>
</gene>
<proteinExistence type="predicted"/>
<reference evidence="2" key="1">
    <citation type="journal article" date="2019" name="Int. J. Syst. Evol. Microbiol.">
        <title>The Global Catalogue of Microorganisms (GCM) 10K type strain sequencing project: providing services to taxonomists for standard genome sequencing and annotation.</title>
        <authorList>
            <consortium name="The Broad Institute Genomics Platform"/>
            <consortium name="The Broad Institute Genome Sequencing Center for Infectious Disease"/>
            <person name="Wu L."/>
            <person name="Ma J."/>
        </authorList>
    </citation>
    <scope>NUCLEOTIDE SEQUENCE [LARGE SCALE GENOMIC DNA]</scope>
    <source>
        <strain evidence="2">JCM 17906</strain>
    </source>
</reference>
<evidence type="ECO:0008006" key="3">
    <source>
        <dbReference type="Google" id="ProtNLM"/>
    </source>
</evidence>
<dbReference type="Proteomes" id="UP001501598">
    <property type="component" value="Unassembled WGS sequence"/>
</dbReference>
<organism evidence="1 2">
    <name type="scientific">Pseudonocardia xishanensis</name>
    <dbReference type="NCBI Taxonomy" id="630995"/>
    <lineage>
        <taxon>Bacteria</taxon>
        <taxon>Bacillati</taxon>
        <taxon>Actinomycetota</taxon>
        <taxon>Actinomycetes</taxon>
        <taxon>Pseudonocardiales</taxon>
        <taxon>Pseudonocardiaceae</taxon>
        <taxon>Pseudonocardia</taxon>
    </lineage>
</organism>
<sequence length="99" mass="10118">MASDPVRAGPVRATIPGVRSDLRLDPAGLEAAAVRAAALADELTVLARRADRLPGLEDLPESLAAARTALNDAASVLRSTSSAVAEADGMAARGFRGLR</sequence>